<dbReference type="Proteomes" id="UP001629288">
    <property type="component" value="Unassembled WGS sequence"/>
</dbReference>
<accession>A0ABW9CCH0</accession>
<evidence type="ECO:0000313" key="2">
    <source>
        <dbReference type="Proteomes" id="UP001629288"/>
    </source>
</evidence>
<reference evidence="1 2" key="1">
    <citation type="journal article" date="2024" name="Chem. Sci.">
        <title>Discovery of megapolipeptins by genome mining of a Burkholderiales bacteria collection.</title>
        <authorList>
            <person name="Paulo B.S."/>
            <person name="Recchia M.J.J."/>
            <person name="Lee S."/>
            <person name="Fergusson C.H."/>
            <person name="Romanowski S.B."/>
            <person name="Hernandez A."/>
            <person name="Krull N."/>
            <person name="Liu D.Y."/>
            <person name="Cavanagh H."/>
            <person name="Bos A."/>
            <person name="Gray C.A."/>
            <person name="Murphy B.T."/>
            <person name="Linington R.G."/>
            <person name="Eustaquio A.S."/>
        </authorList>
    </citation>
    <scope>NUCLEOTIDE SEQUENCE [LARGE SCALE GENOMIC DNA]</scope>
    <source>
        <strain evidence="1 2">RL17-379-BIB-C</strain>
    </source>
</reference>
<evidence type="ECO:0000313" key="1">
    <source>
        <dbReference type="EMBL" id="MFM0448512.1"/>
    </source>
</evidence>
<dbReference type="Pfam" id="PF05593">
    <property type="entry name" value="RHS_repeat"/>
    <property type="match status" value="1"/>
</dbReference>
<dbReference type="InterPro" id="IPR031325">
    <property type="entry name" value="RHS_repeat"/>
</dbReference>
<keyword evidence="2" id="KW-1185">Reference proteome</keyword>
<gene>
    <name evidence="1" type="ORF">PQR00_33530</name>
</gene>
<dbReference type="InterPro" id="IPR006530">
    <property type="entry name" value="YD"/>
</dbReference>
<dbReference type="NCBIfam" id="TIGR01643">
    <property type="entry name" value="YD_repeat_2x"/>
    <property type="match status" value="1"/>
</dbReference>
<comment type="caution">
    <text evidence="1">The sequence shown here is derived from an EMBL/GenBank/DDBJ whole genome shotgun (WGS) entry which is preliminary data.</text>
</comment>
<sequence length="40" mass="4250">MSPSGNATRYAYDGNGNLVSVTAPHWTRSSVCLLGRLLLA</sequence>
<organism evidence="1 2">
    <name type="scientific">Paraburkholderia strydomiana</name>
    <dbReference type="NCBI Taxonomy" id="1245417"/>
    <lineage>
        <taxon>Bacteria</taxon>
        <taxon>Pseudomonadati</taxon>
        <taxon>Pseudomonadota</taxon>
        <taxon>Betaproteobacteria</taxon>
        <taxon>Burkholderiales</taxon>
        <taxon>Burkholderiaceae</taxon>
        <taxon>Paraburkholderia</taxon>
    </lineage>
</organism>
<dbReference type="EMBL" id="JAQQDH010000023">
    <property type="protein sequence ID" value="MFM0448512.1"/>
    <property type="molecule type" value="Genomic_DNA"/>
</dbReference>
<proteinExistence type="predicted"/>
<protein>
    <submittedName>
        <fullName evidence="1">RHS repeat protein</fullName>
    </submittedName>
</protein>
<name>A0ABW9CCH0_9BURK</name>